<dbReference type="InterPro" id="IPR008756">
    <property type="entry name" value="Peptidase_M56"/>
</dbReference>
<proteinExistence type="predicted"/>
<evidence type="ECO:0008006" key="6">
    <source>
        <dbReference type="Google" id="ProtNLM"/>
    </source>
</evidence>
<dbReference type="InterPro" id="IPR037682">
    <property type="entry name" value="TonB_C"/>
</dbReference>
<feature type="transmembrane region" description="Helical" evidence="1">
    <location>
        <begin position="91"/>
        <end position="113"/>
    </location>
</feature>
<evidence type="ECO:0000259" key="3">
    <source>
        <dbReference type="Pfam" id="PF05569"/>
    </source>
</evidence>
<dbReference type="Pfam" id="PF05569">
    <property type="entry name" value="Peptidase_M56"/>
    <property type="match status" value="1"/>
</dbReference>
<sequence length="548" mass="63748">MSILFQIVLYQSLFLLAYQLIKKESFFQLNRFYLLGSLIASIALPFVELNWFQFDLGQENLNKLQSIYLPEVFVGDAQTSSTTFREKASTLYVSFLENMYIVGFSVALSLLYLKIETLIQLIQENVSASEKNFKIVSVKQSKEAFSFYHYVFLGTAMEAEERKAILLHEQQHVRLKHSIDNSLLALIRTVFWFNPLLYFYQKELQLIHEYQADERVCRELNPKTYAWQLLNTAFQTNNMGLMSSFYNKSFIKNRIMMLQKKESNKMALLKYAILTPILVVLVGFSSIAQENLPKDEQALLEKYKKEITELVEKQDMSVYYDYTINANKDEKGVLTKKGFYKMKAFATLAYENGMSPNEKVDQAFIKKSYAEYREEMNKKKVVMMDSRKIETQTEFDTDVPFAAVDRVPVYPGCDENLSNQELRNCMSKNIQEHINKNFDTSIIEKLRTDKETENKLDEKLKELSSLVSKVDLERKTRIYVRFTISKNGEIANVEARSAHPDLSKASEDAVKSLPKMKPGMHKEENVNVIYTLPITLLIPEKEENEEEK</sequence>
<evidence type="ECO:0000259" key="2">
    <source>
        <dbReference type="Pfam" id="PF03544"/>
    </source>
</evidence>
<dbReference type="SUPFAM" id="SSF74653">
    <property type="entry name" value="TolA/TonB C-terminal domain"/>
    <property type="match status" value="1"/>
</dbReference>
<dbReference type="GO" id="GO:0055085">
    <property type="term" value="P:transmembrane transport"/>
    <property type="evidence" value="ECO:0007669"/>
    <property type="project" value="InterPro"/>
</dbReference>
<dbReference type="CDD" id="cd07341">
    <property type="entry name" value="M56_BlaR1_MecR1_like"/>
    <property type="match status" value="1"/>
</dbReference>
<evidence type="ECO:0000313" key="5">
    <source>
        <dbReference type="Proteomes" id="UP000599688"/>
    </source>
</evidence>
<name>A0A916ZN47_9FLAO</name>
<accession>A0A916ZN47</accession>
<keyword evidence="1" id="KW-0812">Transmembrane</keyword>
<keyword evidence="1" id="KW-1133">Transmembrane helix</keyword>
<dbReference type="RefSeq" id="WP_188404951.1">
    <property type="nucleotide sequence ID" value="NZ_BMGL01000002.1"/>
</dbReference>
<dbReference type="InterPro" id="IPR052173">
    <property type="entry name" value="Beta-lactam_resp_regulator"/>
</dbReference>
<dbReference type="Proteomes" id="UP000599688">
    <property type="component" value="Unassembled WGS sequence"/>
</dbReference>
<dbReference type="AlphaFoldDB" id="A0A916ZN47"/>
<evidence type="ECO:0000313" key="4">
    <source>
        <dbReference type="EMBL" id="GGE04434.1"/>
    </source>
</evidence>
<gene>
    <name evidence="4" type="ORF">GCM10010831_02500</name>
</gene>
<dbReference type="PANTHER" id="PTHR34978">
    <property type="entry name" value="POSSIBLE SENSOR-TRANSDUCER PROTEIN BLAR"/>
    <property type="match status" value="1"/>
</dbReference>
<keyword evidence="1" id="KW-0472">Membrane</keyword>
<reference evidence="4 5" key="1">
    <citation type="journal article" date="2014" name="Int. J. Syst. Evol. Microbiol.">
        <title>Complete genome sequence of Corynebacterium casei LMG S-19264T (=DSM 44701T), isolated from a smear-ripened cheese.</title>
        <authorList>
            <consortium name="US DOE Joint Genome Institute (JGI-PGF)"/>
            <person name="Walter F."/>
            <person name="Albersmeier A."/>
            <person name="Kalinowski J."/>
            <person name="Ruckert C."/>
        </authorList>
    </citation>
    <scope>NUCLEOTIDE SEQUENCE [LARGE SCALE GENOMIC DNA]</scope>
    <source>
        <strain evidence="4 5">CGMCC 1.12925</strain>
    </source>
</reference>
<feature type="domain" description="Peptidase M56" evidence="3">
    <location>
        <begin position="155"/>
        <end position="258"/>
    </location>
</feature>
<dbReference type="PANTHER" id="PTHR34978:SF3">
    <property type="entry name" value="SLR0241 PROTEIN"/>
    <property type="match status" value="1"/>
</dbReference>
<comment type="caution">
    <text evidence="4">The sequence shown here is derived from an EMBL/GenBank/DDBJ whole genome shotgun (WGS) entry which is preliminary data.</text>
</comment>
<dbReference type="Gene3D" id="3.30.1150.10">
    <property type="match status" value="1"/>
</dbReference>
<evidence type="ECO:0000256" key="1">
    <source>
        <dbReference type="SAM" id="Phobius"/>
    </source>
</evidence>
<organism evidence="4 5">
    <name type="scientific">Psychroflexus salis</name>
    <dbReference type="NCBI Taxonomy" id="1526574"/>
    <lineage>
        <taxon>Bacteria</taxon>
        <taxon>Pseudomonadati</taxon>
        <taxon>Bacteroidota</taxon>
        <taxon>Flavobacteriia</taxon>
        <taxon>Flavobacteriales</taxon>
        <taxon>Flavobacteriaceae</taxon>
        <taxon>Psychroflexus</taxon>
    </lineage>
</organism>
<keyword evidence="5" id="KW-1185">Reference proteome</keyword>
<dbReference type="Pfam" id="PF03544">
    <property type="entry name" value="TonB_C"/>
    <property type="match status" value="1"/>
</dbReference>
<feature type="domain" description="TonB C-terminal" evidence="2">
    <location>
        <begin position="477"/>
        <end position="534"/>
    </location>
</feature>
<feature type="transmembrane region" description="Helical" evidence="1">
    <location>
        <begin position="267"/>
        <end position="288"/>
    </location>
</feature>
<protein>
    <recommendedName>
        <fullName evidence="6">Signal transducer regulating beta-lactamase production, contains metallopeptidase domain</fullName>
    </recommendedName>
</protein>
<dbReference type="EMBL" id="BMGL01000002">
    <property type="protein sequence ID" value="GGE04434.1"/>
    <property type="molecule type" value="Genomic_DNA"/>
</dbReference>
<feature type="transmembrane region" description="Helical" evidence="1">
    <location>
        <begin position="32"/>
        <end position="52"/>
    </location>
</feature>